<dbReference type="SUPFAM" id="SSF57863">
    <property type="entry name" value="ArfGap/RecO-like zinc finger"/>
    <property type="match status" value="1"/>
</dbReference>
<dbReference type="GO" id="GO:0006302">
    <property type="term" value="P:double-strand break repair"/>
    <property type="evidence" value="ECO:0007669"/>
    <property type="project" value="TreeGrafter"/>
</dbReference>
<evidence type="ECO:0000259" key="8">
    <source>
        <dbReference type="Pfam" id="PF11967"/>
    </source>
</evidence>
<feature type="domain" description="DNA replication/recombination mediator RecO N-terminal" evidence="8">
    <location>
        <begin position="4"/>
        <end position="79"/>
    </location>
</feature>
<dbReference type="STRING" id="1188229.GlitD10_2866"/>
<evidence type="ECO:0000313" key="9">
    <source>
        <dbReference type="EMBL" id="APB35210.1"/>
    </source>
</evidence>
<evidence type="ECO:0000256" key="4">
    <source>
        <dbReference type="ARBA" id="ARBA00023172"/>
    </source>
</evidence>
<comment type="similarity">
    <text evidence="1 7">Belongs to the RecO family.</text>
</comment>
<comment type="function">
    <text evidence="7">Involved in DNA repair and RecF pathway recombination.</text>
</comment>
<proteinExistence type="inferred from homology"/>
<dbReference type="Gene3D" id="2.40.50.140">
    <property type="entry name" value="Nucleic acid-binding proteins"/>
    <property type="match status" value="1"/>
</dbReference>
<dbReference type="Proteomes" id="UP000180235">
    <property type="component" value="Chromosome"/>
</dbReference>
<dbReference type="OrthoDB" id="9797083at2"/>
<evidence type="ECO:0000313" key="10">
    <source>
        <dbReference type="Proteomes" id="UP000180235"/>
    </source>
</evidence>
<evidence type="ECO:0000256" key="5">
    <source>
        <dbReference type="ARBA" id="ARBA00023204"/>
    </source>
</evidence>
<evidence type="ECO:0000256" key="2">
    <source>
        <dbReference type="ARBA" id="ARBA00021310"/>
    </source>
</evidence>
<dbReference type="PANTHER" id="PTHR33991">
    <property type="entry name" value="DNA REPAIR PROTEIN RECO"/>
    <property type="match status" value="1"/>
</dbReference>
<dbReference type="KEGG" id="glt:GlitD10_2866"/>
<dbReference type="GO" id="GO:0006310">
    <property type="term" value="P:DNA recombination"/>
    <property type="evidence" value="ECO:0007669"/>
    <property type="project" value="UniProtKB-UniRule"/>
</dbReference>
<dbReference type="NCBIfam" id="TIGR00613">
    <property type="entry name" value="reco"/>
    <property type="match status" value="1"/>
</dbReference>
<dbReference type="PANTHER" id="PTHR33991:SF1">
    <property type="entry name" value="DNA REPAIR PROTEIN RECO"/>
    <property type="match status" value="1"/>
</dbReference>
<dbReference type="Pfam" id="PF11967">
    <property type="entry name" value="RecO_N"/>
    <property type="match status" value="1"/>
</dbReference>
<name>A0A1J0AGY9_9CYAN</name>
<evidence type="ECO:0000256" key="3">
    <source>
        <dbReference type="ARBA" id="ARBA00022763"/>
    </source>
</evidence>
<protein>
    <recommendedName>
        <fullName evidence="2 7">DNA repair protein RecO</fullName>
    </recommendedName>
    <alternativeName>
        <fullName evidence="6 7">Recombination protein O</fullName>
    </alternativeName>
</protein>
<organism evidence="9 10">
    <name type="scientific">Gloeomargarita lithophora Alchichica-D10</name>
    <dbReference type="NCBI Taxonomy" id="1188229"/>
    <lineage>
        <taxon>Bacteria</taxon>
        <taxon>Bacillati</taxon>
        <taxon>Cyanobacteriota</taxon>
        <taxon>Cyanophyceae</taxon>
        <taxon>Gloeomargaritales</taxon>
        <taxon>Gloeomargaritaceae</taxon>
        <taxon>Gloeomargarita</taxon>
    </lineage>
</organism>
<dbReference type="GO" id="GO:0043590">
    <property type="term" value="C:bacterial nucleoid"/>
    <property type="evidence" value="ECO:0007669"/>
    <property type="project" value="TreeGrafter"/>
</dbReference>
<dbReference type="RefSeq" id="WP_071455536.1">
    <property type="nucleotide sequence ID" value="NZ_CP017675.1"/>
</dbReference>
<dbReference type="HAMAP" id="MF_00201">
    <property type="entry name" value="RecO"/>
    <property type="match status" value="1"/>
</dbReference>
<dbReference type="InterPro" id="IPR022572">
    <property type="entry name" value="DNA_rep/recomb_RecO_N"/>
</dbReference>
<dbReference type="InterPro" id="IPR012340">
    <property type="entry name" value="NA-bd_OB-fold"/>
</dbReference>
<dbReference type="EMBL" id="CP017675">
    <property type="protein sequence ID" value="APB35210.1"/>
    <property type="molecule type" value="Genomic_DNA"/>
</dbReference>
<dbReference type="AlphaFoldDB" id="A0A1J0AGY9"/>
<dbReference type="SUPFAM" id="SSF50249">
    <property type="entry name" value="Nucleic acid-binding proteins"/>
    <property type="match status" value="1"/>
</dbReference>
<keyword evidence="10" id="KW-1185">Reference proteome</keyword>
<evidence type="ECO:0000256" key="6">
    <source>
        <dbReference type="ARBA" id="ARBA00033409"/>
    </source>
</evidence>
<sequence>MGGTYQITAINLQLQSLGEADRLITILSPERGVQRVVAPGARKPQSPLAARTGLLVVNQLELRVGRSLDRITQATLVQTHHYLAQEYSRWVTAQYFTELVLGQALANLAQGELYHTFGELLADLAHLPACEPWEMVVRGVMRLLTLAGLQPQVRLCCLRGQPVSPQERLGFSIPLGGLVRLPLPPDTPPCRVLHAGQVQLLQALNVPPLQPVPTLAPWRSLEPLLRGYAEYHLERAIRSAPLLYSTITPESLPCP</sequence>
<dbReference type="Gene3D" id="1.20.1440.120">
    <property type="entry name" value="Recombination protein O, C-terminal domain"/>
    <property type="match status" value="1"/>
</dbReference>
<dbReference type="Pfam" id="PF02565">
    <property type="entry name" value="RecO_C"/>
    <property type="match status" value="1"/>
</dbReference>
<dbReference type="InterPro" id="IPR042242">
    <property type="entry name" value="RecO_C"/>
</dbReference>
<gene>
    <name evidence="7 9" type="primary">recO</name>
    <name evidence="9" type="ORF">GlitD10_2866</name>
</gene>
<keyword evidence="3 7" id="KW-0227">DNA damage</keyword>
<dbReference type="InterPro" id="IPR003717">
    <property type="entry name" value="RecO"/>
</dbReference>
<dbReference type="InterPro" id="IPR037278">
    <property type="entry name" value="ARFGAP/RecO"/>
</dbReference>
<accession>A0A1J0AGY9</accession>
<evidence type="ECO:0000256" key="7">
    <source>
        <dbReference type="HAMAP-Rule" id="MF_00201"/>
    </source>
</evidence>
<reference evidence="9 10" key="1">
    <citation type="submission" date="2016-10" db="EMBL/GenBank/DDBJ databases">
        <title>Description of Gloeomargarita lithophora gen. nov., sp. nov., a thylakoid-bearing basal-branching cyanobacterium with intracellular carbonates, and proposal for Gloeomargaritales ord. nov.</title>
        <authorList>
            <person name="Moreira D."/>
            <person name="Tavera R."/>
            <person name="Benzerara K."/>
            <person name="Skouri-Panet F."/>
            <person name="Couradeau E."/>
            <person name="Gerard E."/>
            <person name="Loussert C."/>
            <person name="Novelo E."/>
            <person name="Zivanovic Y."/>
            <person name="Lopez-Garcia P."/>
        </authorList>
    </citation>
    <scope>NUCLEOTIDE SEQUENCE [LARGE SCALE GENOMIC DNA]</scope>
    <source>
        <strain evidence="9 10">D10</strain>
    </source>
</reference>
<evidence type="ECO:0000256" key="1">
    <source>
        <dbReference type="ARBA" id="ARBA00007452"/>
    </source>
</evidence>
<keyword evidence="5 7" id="KW-0234">DNA repair</keyword>
<keyword evidence="4 7" id="KW-0233">DNA recombination</keyword>